<organism evidence="2 3">
    <name type="scientific">Tetranychus urticae</name>
    <name type="common">Two-spotted spider mite</name>
    <dbReference type="NCBI Taxonomy" id="32264"/>
    <lineage>
        <taxon>Eukaryota</taxon>
        <taxon>Metazoa</taxon>
        <taxon>Ecdysozoa</taxon>
        <taxon>Arthropoda</taxon>
        <taxon>Chelicerata</taxon>
        <taxon>Arachnida</taxon>
        <taxon>Acari</taxon>
        <taxon>Acariformes</taxon>
        <taxon>Trombidiformes</taxon>
        <taxon>Prostigmata</taxon>
        <taxon>Eleutherengona</taxon>
        <taxon>Raphignathae</taxon>
        <taxon>Tetranychoidea</taxon>
        <taxon>Tetranychidae</taxon>
        <taxon>Tetranychus</taxon>
    </lineage>
</organism>
<evidence type="ECO:0000313" key="3">
    <source>
        <dbReference type="Proteomes" id="UP000015104"/>
    </source>
</evidence>
<dbReference type="EnsemblMetazoa" id="tetur01g01930.1">
    <property type="protein sequence ID" value="tetur01g01930.1"/>
    <property type="gene ID" value="tetur01g01930"/>
</dbReference>
<dbReference type="AlphaFoldDB" id="T1JQ50"/>
<dbReference type="Proteomes" id="UP000015104">
    <property type="component" value="Unassembled WGS sequence"/>
</dbReference>
<dbReference type="PANTHER" id="PTHR22891">
    <property type="entry name" value="EUKARYOTIC TRANSLATION INITIATION FACTOR 2C"/>
    <property type="match status" value="1"/>
</dbReference>
<accession>T1JQ50</accession>
<dbReference type="HOGENOM" id="CLU_704631_0_0_1"/>
<feature type="domain" description="Piwi" evidence="1">
    <location>
        <begin position="219"/>
        <end position="340"/>
    </location>
</feature>
<dbReference type="GO" id="GO:0003676">
    <property type="term" value="F:nucleic acid binding"/>
    <property type="evidence" value="ECO:0007669"/>
    <property type="project" value="InterPro"/>
</dbReference>
<dbReference type="Gene3D" id="2.170.260.10">
    <property type="entry name" value="paz domain"/>
    <property type="match status" value="1"/>
</dbReference>
<name>T1JQ50_TETUR</name>
<dbReference type="SMART" id="SM00950">
    <property type="entry name" value="Piwi"/>
    <property type="match status" value="1"/>
</dbReference>
<dbReference type="SUPFAM" id="SSF53098">
    <property type="entry name" value="Ribonuclease H-like"/>
    <property type="match status" value="1"/>
</dbReference>
<dbReference type="SUPFAM" id="SSF101690">
    <property type="entry name" value="PAZ domain"/>
    <property type="match status" value="1"/>
</dbReference>
<dbReference type="EMBL" id="CAEY01000437">
    <property type="status" value="NOT_ANNOTATED_CDS"/>
    <property type="molecule type" value="Genomic_DNA"/>
</dbReference>
<dbReference type="InterPro" id="IPR036085">
    <property type="entry name" value="PAZ_dom_sf"/>
</dbReference>
<protein>
    <recommendedName>
        <fullName evidence="1">Piwi domain-containing protein</fullName>
    </recommendedName>
</protein>
<dbReference type="PROSITE" id="PS50822">
    <property type="entry name" value="PIWI"/>
    <property type="match status" value="1"/>
</dbReference>
<dbReference type="InterPro" id="IPR003165">
    <property type="entry name" value="Piwi"/>
</dbReference>
<sequence>MLEKDGEPFKIAVVLKKRIHLYATLATFQQHIHYFLTVEVKIHHVSVPPAKELIYFYDSLLNKILQYMKLAAPKTHQHNPLVRIYAPAHKVWLGYLHVCAIKEYDGVLGMNIDCDVRRKTTALDILREHSIDQINILLLGAIVLTRYSNRAYRIDDIDFERNALSKYNQRNQTSTLFDSTAGKFAPEKLAFGGGNEISAANEAEWGLNIAMQMACKQGGHDHNHITYHDPSDEARSVFGVVPSMNRNATRWYSHCFFQNQREEIVNNLGLAITAALKKYYEVNGIIPGKIFFYRGGVGDDDVPIVREYEIPQLETALINYVKNKPELTKPQLSFIVVQKRVKITHINGRNLLNLPPGSVINHTDTRRQFYDFYLVSQHVHHGVSTTTITSLM</sequence>
<proteinExistence type="predicted"/>
<dbReference type="Gene3D" id="3.30.420.10">
    <property type="entry name" value="Ribonuclease H-like superfamily/Ribonuclease H"/>
    <property type="match status" value="1"/>
</dbReference>
<dbReference type="Pfam" id="PF02171">
    <property type="entry name" value="Piwi"/>
    <property type="match status" value="1"/>
</dbReference>
<keyword evidence="3" id="KW-1185">Reference proteome</keyword>
<reference evidence="2" key="2">
    <citation type="submission" date="2015-06" db="UniProtKB">
        <authorList>
            <consortium name="EnsemblMetazoa"/>
        </authorList>
    </citation>
    <scope>IDENTIFICATION</scope>
</reference>
<dbReference type="eggNOG" id="KOG1042">
    <property type="taxonomic scope" value="Eukaryota"/>
</dbReference>
<reference evidence="3" key="1">
    <citation type="submission" date="2011-08" db="EMBL/GenBank/DDBJ databases">
        <authorList>
            <person name="Rombauts S."/>
        </authorList>
    </citation>
    <scope>NUCLEOTIDE SEQUENCE</scope>
    <source>
        <strain evidence="3">London</strain>
    </source>
</reference>
<dbReference type="InterPro" id="IPR036397">
    <property type="entry name" value="RNaseH_sf"/>
</dbReference>
<dbReference type="InterPro" id="IPR012337">
    <property type="entry name" value="RNaseH-like_sf"/>
</dbReference>
<evidence type="ECO:0000313" key="2">
    <source>
        <dbReference type="EnsemblMetazoa" id="tetur01g01930.1"/>
    </source>
</evidence>
<evidence type="ECO:0000259" key="1">
    <source>
        <dbReference type="PROSITE" id="PS50822"/>
    </source>
</evidence>
<dbReference type="STRING" id="32264.T1JQ50"/>